<keyword evidence="2" id="KW-1185">Reference proteome</keyword>
<sequence>MNLRSHLSKQQFCFLHCAKPVGSLVSHLDLGHLLTRSQRCYGLRDRTPECRRAGNVM</sequence>
<evidence type="ECO:0000313" key="1">
    <source>
        <dbReference type="EMBL" id="MEQ2237965.1"/>
    </source>
</evidence>
<comment type="caution">
    <text evidence="1">The sequence shown here is derived from an EMBL/GenBank/DDBJ whole genome shotgun (WGS) entry which is preliminary data.</text>
</comment>
<evidence type="ECO:0000313" key="2">
    <source>
        <dbReference type="Proteomes" id="UP001482620"/>
    </source>
</evidence>
<dbReference type="Proteomes" id="UP001482620">
    <property type="component" value="Unassembled WGS sequence"/>
</dbReference>
<accession>A0ABV0U085</accession>
<organism evidence="1 2">
    <name type="scientific">Ilyodon furcidens</name>
    <name type="common">goldbreast splitfin</name>
    <dbReference type="NCBI Taxonomy" id="33524"/>
    <lineage>
        <taxon>Eukaryota</taxon>
        <taxon>Metazoa</taxon>
        <taxon>Chordata</taxon>
        <taxon>Craniata</taxon>
        <taxon>Vertebrata</taxon>
        <taxon>Euteleostomi</taxon>
        <taxon>Actinopterygii</taxon>
        <taxon>Neopterygii</taxon>
        <taxon>Teleostei</taxon>
        <taxon>Neoteleostei</taxon>
        <taxon>Acanthomorphata</taxon>
        <taxon>Ovalentaria</taxon>
        <taxon>Atherinomorphae</taxon>
        <taxon>Cyprinodontiformes</taxon>
        <taxon>Goodeidae</taxon>
        <taxon>Ilyodon</taxon>
    </lineage>
</organism>
<feature type="non-terminal residue" evidence="1">
    <location>
        <position position="57"/>
    </location>
</feature>
<name>A0ABV0U085_9TELE</name>
<proteinExistence type="predicted"/>
<reference evidence="1 2" key="1">
    <citation type="submission" date="2021-06" db="EMBL/GenBank/DDBJ databases">
        <authorList>
            <person name="Palmer J.M."/>
        </authorList>
    </citation>
    <scope>NUCLEOTIDE SEQUENCE [LARGE SCALE GENOMIC DNA]</scope>
    <source>
        <strain evidence="2">if_2019</strain>
        <tissue evidence="1">Muscle</tissue>
    </source>
</reference>
<protein>
    <submittedName>
        <fullName evidence="1">Uncharacterized protein</fullName>
    </submittedName>
</protein>
<dbReference type="EMBL" id="JAHRIQ010050262">
    <property type="protein sequence ID" value="MEQ2237965.1"/>
    <property type="molecule type" value="Genomic_DNA"/>
</dbReference>
<gene>
    <name evidence="1" type="ORF">ILYODFUR_028564</name>
</gene>